<feature type="compositionally biased region" description="Basic and acidic residues" evidence="1">
    <location>
        <begin position="223"/>
        <end position="255"/>
    </location>
</feature>
<accession>A0ABT9SWN3</accession>
<feature type="compositionally biased region" description="Low complexity" evidence="1">
    <location>
        <begin position="178"/>
        <end position="187"/>
    </location>
</feature>
<organism evidence="3 4">
    <name type="scientific">Luteibacter jiangsuensis</name>
    <dbReference type="NCBI Taxonomy" id="637577"/>
    <lineage>
        <taxon>Bacteria</taxon>
        <taxon>Pseudomonadati</taxon>
        <taxon>Pseudomonadota</taxon>
        <taxon>Gammaproteobacteria</taxon>
        <taxon>Lysobacterales</taxon>
        <taxon>Rhodanobacteraceae</taxon>
        <taxon>Luteibacter</taxon>
    </lineage>
</organism>
<feature type="signal peptide" evidence="2">
    <location>
        <begin position="1"/>
        <end position="19"/>
    </location>
</feature>
<evidence type="ECO:0000313" key="3">
    <source>
        <dbReference type="EMBL" id="MDQ0009416.1"/>
    </source>
</evidence>
<proteinExistence type="predicted"/>
<dbReference type="InterPro" id="IPR011990">
    <property type="entry name" value="TPR-like_helical_dom_sf"/>
</dbReference>
<sequence>MQKLILFFALLILAPLAGAADSPKDVQALISRGDYAGAEAMLRDAIAEHPQSAKAHYVLAEVLAHEGNIGEAKAEASKAATLDPGTHFTDPAKFQAFQRKLNGALAPAANVRTTAAPARYGETGQPSRDEGGSSNLLKILAIGAGIALIASLWMRRKRAVDGPSTGYPLATPPGGASPYSGYPGNGPYAPPPPPQAHSGVGTAVAAGLGGVAAGMLLDEALRSHGDGEVSRETGSVVRDDRDPSAQAYDDLRSDPIDMGNDDSSWDDSSSGDGGSSDDDSW</sequence>
<keyword evidence="4" id="KW-1185">Reference proteome</keyword>
<gene>
    <name evidence="3" type="ORF">J2T07_001593</name>
</gene>
<evidence type="ECO:0000256" key="2">
    <source>
        <dbReference type="SAM" id="SignalP"/>
    </source>
</evidence>
<keyword evidence="2" id="KW-0732">Signal</keyword>
<evidence type="ECO:0000256" key="1">
    <source>
        <dbReference type="SAM" id="MobiDB-lite"/>
    </source>
</evidence>
<feature type="chain" id="PRO_5046942717" description="Tetratricopeptide repeat protein" evidence="2">
    <location>
        <begin position="20"/>
        <end position="281"/>
    </location>
</feature>
<dbReference type="RefSeq" id="WP_306848809.1">
    <property type="nucleotide sequence ID" value="NZ_JAUSSK010000002.1"/>
</dbReference>
<reference evidence="3 4" key="1">
    <citation type="submission" date="2023-07" db="EMBL/GenBank/DDBJ databases">
        <title>Sorghum-associated microbial communities from plants grown in Nebraska, USA.</title>
        <authorList>
            <person name="Schachtman D."/>
        </authorList>
    </citation>
    <scope>NUCLEOTIDE SEQUENCE [LARGE SCALE GENOMIC DNA]</scope>
    <source>
        <strain evidence="3 4">CC60</strain>
    </source>
</reference>
<name>A0ABT9SWN3_9GAMM</name>
<protein>
    <recommendedName>
        <fullName evidence="5">Tetratricopeptide repeat protein</fullName>
    </recommendedName>
</protein>
<evidence type="ECO:0008006" key="5">
    <source>
        <dbReference type="Google" id="ProtNLM"/>
    </source>
</evidence>
<dbReference type="SUPFAM" id="SSF48452">
    <property type="entry name" value="TPR-like"/>
    <property type="match status" value="1"/>
</dbReference>
<comment type="caution">
    <text evidence="3">The sequence shown here is derived from an EMBL/GenBank/DDBJ whole genome shotgun (WGS) entry which is preliminary data.</text>
</comment>
<feature type="region of interest" description="Disordered" evidence="1">
    <location>
        <begin position="178"/>
        <end position="201"/>
    </location>
</feature>
<feature type="region of interest" description="Disordered" evidence="1">
    <location>
        <begin position="223"/>
        <end position="281"/>
    </location>
</feature>
<dbReference type="Gene3D" id="1.25.40.10">
    <property type="entry name" value="Tetratricopeptide repeat domain"/>
    <property type="match status" value="1"/>
</dbReference>
<evidence type="ECO:0000313" key="4">
    <source>
        <dbReference type="Proteomes" id="UP001237737"/>
    </source>
</evidence>
<dbReference type="Proteomes" id="UP001237737">
    <property type="component" value="Unassembled WGS sequence"/>
</dbReference>
<dbReference type="Pfam" id="PF14559">
    <property type="entry name" value="TPR_19"/>
    <property type="match status" value="1"/>
</dbReference>
<dbReference type="EMBL" id="JAUSSK010000002">
    <property type="protein sequence ID" value="MDQ0009416.1"/>
    <property type="molecule type" value="Genomic_DNA"/>
</dbReference>